<dbReference type="SUPFAM" id="SSF53474">
    <property type="entry name" value="alpha/beta-Hydrolases"/>
    <property type="match status" value="1"/>
</dbReference>
<sequence>MQIDIGGEAFEIRVDGPTDAPPLLLSNSLSSDMSMWDDQIPLWSHHFRVIRYDQRGHGCSVVTPAPYTMDQLGRDALGILDALQIKRAHFCGLSMGGMVGMWLLTQAPERLDHAVLANTAAYMGPPRLWNERIEAAGNGGMQSLVDATITRWFPESFRDASPAVINRMRAMILNTPVIGYQASCMAIRDMDLRQSITAISNPVMVIMGSWDPATPPSDGEYILEAIPGARRTLLEAGHISNIDQAAKFGAEVAMFLR</sequence>
<dbReference type="NCBIfam" id="TIGR02427">
    <property type="entry name" value="protocat_pcaD"/>
    <property type="match status" value="1"/>
</dbReference>
<dbReference type="InterPro" id="IPR026968">
    <property type="entry name" value="PcaD/CatD"/>
</dbReference>
<dbReference type="Gene3D" id="3.40.50.1820">
    <property type="entry name" value="alpha/beta hydrolase"/>
    <property type="match status" value="1"/>
</dbReference>
<protein>
    <submittedName>
        <fullName evidence="2">3-oxoadipate enol-lactonase</fullName>
        <ecNumber evidence="2">3.1.1.24</ecNumber>
    </submittedName>
</protein>
<dbReference type="InterPro" id="IPR029058">
    <property type="entry name" value="AB_hydrolase_fold"/>
</dbReference>
<dbReference type="InterPro" id="IPR000073">
    <property type="entry name" value="AB_hydrolase_1"/>
</dbReference>
<evidence type="ECO:0000259" key="1">
    <source>
        <dbReference type="Pfam" id="PF00561"/>
    </source>
</evidence>
<proteinExistence type="predicted"/>
<dbReference type="AlphaFoldDB" id="A0A9E8A479"/>
<dbReference type="GO" id="GO:0042952">
    <property type="term" value="P:beta-ketoadipate pathway"/>
    <property type="evidence" value="ECO:0007669"/>
    <property type="project" value="InterPro"/>
</dbReference>
<dbReference type="Pfam" id="PF00561">
    <property type="entry name" value="Abhydrolase_1"/>
    <property type="match status" value="1"/>
</dbReference>
<dbReference type="EC" id="3.1.1.24" evidence="2"/>
<dbReference type="GO" id="GO:0046503">
    <property type="term" value="P:glycerolipid catabolic process"/>
    <property type="evidence" value="ECO:0007669"/>
    <property type="project" value="TreeGrafter"/>
</dbReference>
<dbReference type="GO" id="GO:0047570">
    <property type="term" value="F:3-oxoadipate enol-lactonase activity"/>
    <property type="evidence" value="ECO:0007669"/>
    <property type="project" value="UniProtKB-EC"/>
</dbReference>
<dbReference type="GO" id="GO:0004806">
    <property type="term" value="F:triacylglycerol lipase activity"/>
    <property type="evidence" value="ECO:0007669"/>
    <property type="project" value="TreeGrafter"/>
</dbReference>
<name>A0A9E8A479_9HYPH</name>
<dbReference type="PANTHER" id="PTHR43433:SF5">
    <property type="entry name" value="AB HYDROLASE-1 DOMAIN-CONTAINING PROTEIN"/>
    <property type="match status" value="1"/>
</dbReference>
<reference evidence="2" key="1">
    <citation type="submission" date="2022-08" db="EMBL/GenBank/DDBJ databases">
        <title>Complete Genome Sequences of 2 Bosea sp. soil isolates.</title>
        <authorList>
            <person name="Alvarez Arevalo M."/>
            <person name="Sterndorff E.B."/>
            <person name="Faurdal D."/>
            <person name="Joergensen T.S."/>
            <person name="Weber T."/>
        </authorList>
    </citation>
    <scope>NUCLEOTIDE SEQUENCE</scope>
    <source>
        <strain evidence="2">NBC_00436</strain>
        <plasmid evidence="2">pNBC436</plasmid>
    </source>
</reference>
<dbReference type="EMBL" id="CP102775">
    <property type="protein sequence ID" value="UZF90144.1"/>
    <property type="molecule type" value="Genomic_DNA"/>
</dbReference>
<gene>
    <name evidence="2" type="primary">pcaD</name>
    <name evidence="2" type="ORF">NWE54_26750</name>
</gene>
<evidence type="ECO:0000313" key="2">
    <source>
        <dbReference type="EMBL" id="UZF90144.1"/>
    </source>
</evidence>
<feature type="domain" description="AB hydrolase-1" evidence="1">
    <location>
        <begin position="21"/>
        <end position="243"/>
    </location>
</feature>
<dbReference type="InterPro" id="IPR050471">
    <property type="entry name" value="AB_hydrolase"/>
</dbReference>
<dbReference type="PANTHER" id="PTHR43433">
    <property type="entry name" value="HYDROLASE, ALPHA/BETA FOLD FAMILY PROTEIN"/>
    <property type="match status" value="1"/>
</dbReference>
<keyword evidence="2" id="KW-0614">Plasmid</keyword>
<dbReference type="PRINTS" id="PR00111">
    <property type="entry name" value="ABHYDROLASE"/>
</dbReference>
<geneLocation type="plasmid" evidence="2">
    <name>pNBC436</name>
</geneLocation>
<organism evidence="2">
    <name type="scientific">Bosea sp. NBC_00436</name>
    <dbReference type="NCBI Taxonomy" id="2969620"/>
    <lineage>
        <taxon>Bacteria</taxon>
        <taxon>Pseudomonadati</taxon>
        <taxon>Pseudomonadota</taxon>
        <taxon>Alphaproteobacteria</taxon>
        <taxon>Hyphomicrobiales</taxon>
        <taxon>Boseaceae</taxon>
        <taxon>Bosea</taxon>
    </lineage>
</organism>
<accession>A0A9E8A479</accession>
<keyword evidence="2" id="KW-0378">Hydrolase</keyword>